<comment type="caution">
    <text evidence="3">The sequence shown here is derived from an EMBL/GenBank/DDBJ whole genome shotgun (WGS) entry which is preliminary data.</text>
</comment>
<dbReference type="EMBL" id="JAUSVX010000024">
    <property type="protein sequence ID" value="MDQ0474638.1"/>
    <property type="molecule type" value="Genomic_DNA"/>
</dbReference>
<dbReference type="PANTHER" id="PTHR35936">
    <property type="entry name" value="MEMBRANE-BOUND LYTIC MUREIN TRANSGLYCOSYLASE F"/>
    <property type="match status" value="1"/>
</dbReference>
<organism evidence="3 4">
    <name type="scientific">Labrys wisconsinensis</name>
    <dbReference type="NCBI Taxonomy" id="425677"/>
    <lineage>
        <taxon>Bacteria</taxon>
        <taxon>Pseudomonadati</taxon>
        <taxon>Pseudomonadota</taxon>
        <taxon>Alphaproteobacteria</taxon>
        <taxon>Hyphomicrobiales</taxon>
        <taxon>Xanthobacteraceae</taxon>
        <taxon>Labrys</taxon>
    </lineage>
</organism>
<dbReference type="InterPro" id="IPR006311">
    <property type="entry name" value="TAT_signal"/>
</dbReference>
<dbReference type="Proteomes" id="UP001242480">
    <property type="component" value="Unassembled WGS sequence"/>
</dbReference>
<dbReference type="Pfam" id="PF00497">
    <property type="entry name" value="SBP_bac_3"/>
    <property type="match status" value="1"/>
</dbReference>
<dbReference type="PROSITE" id="PS51318">
    <property type="entry name" value="TAT"/>
    <property type="match status" value="1"/>
</dbReference>
<evidence type="ECO:0000313" key="4">
    <source>
        <dbReference type="Proteomes" id="UP001242480"/>
    </source>
</evidence>
<sequence length="288" mass="30566">MTDVQPARRGLLVAGALGGFGLIAAGAGRAAAEDSASSTLDAVRSSGSLKIGVAQGEPWFFKDQASGEWKGIGWGVGVALARELNVQPVPVETSWGTAIAGLQAGQFDVMFAMDATPQRALAAEFPVQPMFFYAQAVLAKDGLDAATWQALNKPDVKIGVVLGTSPDRDITVRLPQAEIQRFPNADEAGAAFASGRVDALSLFHPALVMMAKRLRRGTVLVPTPVRASASSAGVRREADKSWRDWVGHAIGYLYETGETQRIYEEFLAFRGIDPTKAPGLVPATWTRG</sequence>
<dbReference type="SMART" id="SM00062">
    <property type="entry name" value="PBPb"/>
    <property type="match status" value="1"/>
</dbReference>
<dbReference type="Gene3D" id="3.40.190.10">
    <property type="entry name" value="Periplasmic binding protein-like II"/>
    <property type="match status" value="2"/>
</dbReference>
<dbReference type="SUPFAM" id="SSF53850">
    <property type="entry name" value="Periplasmic binding protein-like II"/>
    <property type="match status" value="1"/>
</dbReference>
<evidence type="ECO:0000259" key="2">
    <source>
        <dbReference type="SMART" id="SM00062"/>
    </source>
</evidence>
<keyword evidence="4" id="KW-1185">Reference proteome</keyword>
<gene>
    <name evidence="3" type="ORF">QO011_007679</name>
</gene>
<evidence type="ECO:0000313" key="3">
    <source>
        <dbReference type="EMBL" id="MDQ0474638.1"/>
    </source>
</evidence>
<protein>
    <submittedName>
        <fullName evidence="3">Polar amino acid transport system substrate-binding protein</fullName>
    </submittedName>
</protein>
<evidence type="ECO:0000256" key="1">
    <source>
        <dbReference type="ARBA" id="ARBA00022729"/>
    </source>
</evidence>
<dbReference type="PANTHER" id="PTHR35936:SF17">
    <property type="entry name" value="ARGININE-BINDING EXTRACELLULAR PROTEIN ARTP"/>
    <property type="match status" value="1"/>
</dbReference>
<feature type="domain" description="Solute-binding protein family 3/N-terminal" evidence="2">
    <location>
        <begin position="48"/>
        <end position="270"/>
    </location>
</feature>
<dbReference type="RefSeq" id="WP_307284560.1">
    <property type="nucleotide sequence ID" value="NZ_JAUSVX010000024.1"/>
</dbReference>
<reference evidence="3 4" key="1">
    <citation type="submission" date="2023-07" db="EMBL/GenBank/DDBJ databases">
        <title>Genomic Encyclopedia of Type Strains, Phase IV (KMG-IV): sequencing the most valuable type-strain genomes for metagenomic binning, comparative biology and taxonomic classification.</title>
        <authorList>
            <person name="Goeker M."/>
        </authorList>
    </citation>
    <scope>NUCLEOTIDE SEQUENCE [LARGE SCALE GENOMIC DNA]</scope>
    <source>
        <strain evidence="3 4">DSM 19619</strain>
    </source>
</reference>
<accession>A0ABU0JK31</accession>
<name>A0ABU0JK31_9HYPH</name>
<keyword evidence="1" id="KW-0732">Signal</keyword>
<dbReference type="InterPro" id="IPR001638">
    <property type="entry name" value="Solute-binding_3/MltF_N"/>
</dbReference>
<proteinExistence type="predicted"/>